<dbReference type="GeneID" id="25337036"/>
<evidence type="ECO:0000313" key="3">
    <source>
        <dbReference type="Proteomes" id="UP000030763"/>
    </source>
</evidence>
<proteinExistence type="predicted"/>
<accession>U6M8A6</accession>
<organism evidence="2 3">
    <name type="scientific">Eimeria maxima</name>
    <name type="common">Coccidian parasite</name>
    <dbReference type="NCBI Taxonomy" id="5804"/>
    <lineage>
        <taxon>Eukaryota</taxon>
        <taxon>Sar</taxon>
        <taxon>Alveolata</taxon>
        <taxon>Apicomplexa</taxon>
        <taxon>Conoidasida</taxon>
        <taxon>Coccidia</taxon>
        <taxon>Eucoccidiorida</taxon>
        <taxon>Eimeriorina</taxon>
        <taxon>Eimeriidae</taxon>
        <taxon>Eimeria</taxon>
    </lineage>
</organism>
<dbReference type="Proteomes" id="UP000030763">
    <property type="component" value="Unassembled WGS sequence"/>
</dbReference>
<name>U6M8A6_EIMMA</name>
<dbReference type="VEuPathDB" id="ToxoDB:EMWEY_00030500"/>
<feature type="region of interest" description="Disordered" evidence="1">
    <location>
        <begin position="91"/>
        <end position="124"/>
    </location>
</feature>
<feature type="compositionally biased region" description="Low complexity" evidence="1">
    <location>
        <begin position="114"/>
        <end position="124"/>
    </location>
</feature>
<evidence type="ECO:0000256" key="1">
    <source>
        <dbReference type="SAM" id="MobiDB-lite"/>
    </source>
</evidence>
<reference evidence="2" key="2">
    <citation type="submission" date="2013-10" db="EMBL/GenBank/DDBJ databases">
        <authorList>
            <person name="Aslett M."/>
        </authorList>
    </citation>
    <scope>NUCLEOTIDE SEQUENCE [LARGE SCALE GENOMIC DNA]</scope>
    <source>
        <strain evidence="2">Weybridge</strain>
    </source>
</reference>
<reference evidence="2" key="1">
    <citation type="submission" date="2013-10" db="EMBL/GenBank/DDBJ databases">
        <title>Genomic analysis of the causative agents of coccidiosis in chickens.</title>
        <authorList>
            <person name="Reid A.J."/>
            <person name="Blake D."/>
            <person name="Billington K."/>
            <person name="Browne H."/>
            <person name="Dunn M."/>
            <person name="Hung S."/>
            <person name="Kawahara F."/>
            <person name="Miranda-Saavedra D."/>
            <person name="Mourier T."/>
            <person name="Nagra H."/>
            <person name="Otto T.D."/>
            <person name="Rawlings N."/>
            <person name="Sanchez A."/>
            <person name="Sanders M."/>
            <person name="Subramaniam C."/>
            <person name="Tay Y."/>
            <person name="Dear P."/>
            <person name="Doerig C."/>
            <person name="Gruber A."/>
            <person name="Parkinson J."/>
            <person name="Shirley M."/>
            <person name="Wan K.L."/>
            <person name="Berriman M."/>
            <person name="Tomley F."/>
            <person name="Pain A."/>
        </authorList>
    </citation>
    <scope>NUCLEOTIDE SEQUENCE [LARGE SCALE GENOMIC DNA]</scope>
    <source>
        <strain evidence="2">Weybridge</strain>
    </source>
</reference>
<sequence length="124" mass="13829">MTLVTNHAQTETKTLAEAQEADALVEDWSARQEVQDYLLIKDLAESDLEEDAIKRQDKERNATLDEEFTAELVSLEKLDVLHRQTNSGMYSRLRQEAERRAETSIQEAAEAAEKAAATAPPGAV</sequence>
<evidence type="ECO:0000313" key="2">
    <source>
        <dbReference type="EMBL" id="CDJ60442.1"/>
    </source>
</evidence>
<protein>
    <submittedName>
        <fullName evidence="2">Uncharacterized protein</fullName>
    </submittedName>
</protein>
<dbReference type="AlphaFoldDB" id="U6M8A6"/>
<dbReference type="RefSeq" id="XP_013337092.1">
    <property type="nucleotide sequence ID" value="XM_013481638.1"/>
</dbReference>
<dbReference type="EMBL" id="HG721851">
    <property type="protein sequence ID" value="CDJ60442.1"/>
    <property type="molecule type" value="Genomic_DNA"/>
</dbReference>
<feature type="compositionally biased region" description="Basic and acidic residues" evidence="1">
    <location>
        <begin position="93"/>
        <end position="102"/>
    </location>
</feature>
<gene>
    <name evidence="2" type="ORF">EMWEY_00030500</name>
</gene>
<keyword evidence="3" id="KW-1185">Reference proteome</keyword>